<evidence type="ECO:0000313" key="2">
    <source>
        <dbReference type="EMBL" id="MFD2919526.1"/>
    </source>
</evidence>
<protein>
    <submittedName>
        <fullName evidence="2">DUF6992 family protein</fullName>
    </submittedName>
</protein>
<reference evidence="3" key="1">
    <citation type="journal article" date="2019" name="Int. J. Syst. Evol. Microbiol.">
        <title>The Global Catalogue of Microorganisms (GCM) 10K type strain sequencing project: providing services to taxonomists for standard genome sequencing and annotation.</title>
        <authorList>
            <consortium name="The Broad Institute Genomics Platform"/>
            <consortium name="The Broad Institute Genome Sequencing Center for Infectious Disease"/>
            <person name="Wu L."/>
            <person name="Ma J."/>
        </authorList>
    </citation>
    <scope>NUCLEOTIDE SEQUENCE [LARGE SCALE GENOMIC DNA]</scope>
    <source>
        <strain evidence="3">KCTC 23299</strain>
    </source>
</reference>
<accession>A0ABW6A3R6</accession>
<keyword evidence="1" id="KW-0472">Membrane</keyword>
<organism evidence="2 3">
    <name type="scientific">Terrimonas rubra</name>
    <dbReference type="NCBI Taxonomy" id="1035890"/>
    <lineage>
        <taxon>Bacteria</taxon>
        <taxon>Pseudomonadati</taxon>
        <taxon>Bacteroidota</taxon>
        <taxon>Chitinophagia</taxon>
        <taxon>Chitinophagales</taxon>
        <taxon>Chitinophagaceae</taxon>
        <taxon>Terrimonas</taxon>
    </lineage>
</organism>
<feature type="transmembrane region" description="Helical" evidence="1">
    <location>
        <begin position="113"/>
        <end position="131"/>
    </location>
</feature>
<dbReference type="InterPro" id="IPR054261">
    <property type="entry name" value="DUF6992"/>
</dbReference>
<gene>
    <name evidence="2" type="ORF">ACFS6H_07410</name>
</gene>
<comment type="caution">
    <text evidence="2">The sequence shown here is derived from an EMBL/GenBank/DDBJ whole genome shotgun (WGS) entry which is preliminary data.</text>
</comment>
<dbReference type="RefSeq" id="WP_386096799.1">
    <property type="nucleotide sequence ID" value="NZ_JBHUOZ010000001.1"/>
</dbReference>
<keyword evidence="3" id="KW-1185">Reference proteome</keyword>
<dbReference type="Proteomes" id="UP001597511">
    <property type="component" value="Unassembled WGS sequence"/>
</dbReference>
<evidence type="ECO:0000313" key="3">
    <source>
        <dbReference type="Proteomes" id="UP001597511"/>
    </source>
</evidence>
<dbReference type="EMBL" id="JBHUOZ010000001">
    <property type="protein sequence ID" value="MFD2919526.1"/>
    <property type="molecule type" value="Genomic_DNA"/>
</dbReference>
<keyword evidence="1" id="KW-0812">Transmembrane</keyword>
<evidence type="ECO:0000256" key="1">
    <source>
        <dbReference type="SAM" id="Phobius"/>
    </source>
</evidence>
<feature type="transmembrane region" description="Helical" evidence="1">
    <location>
        <begin position="70"/>
        <end position="88"/>
    </location>
</feature>
<name>A0ABW6A3R6_9BACT</name>
<keyword evidence="1" id="KW-1133">Transmembrane helix</keyword>
<proteinExistence type="predicted"/>
<feature type="transmembrane region" description="Helical" evidence="1">
    <location>
        <begin position="152"/>
        <end position="170"/>
    </location>
</feature>
<sequence>MVKYIVLGALMVLTVTTYSQSFKLDKFSEKAHKTTQTGMLVLSGWAVANIGTGFIAAGQTGGSDKYMHQMNAYFNIVNLAIAQAGYWGSRKRMKSPQSFSQAVKQQNSEEKTFLLNAGLDAAYILGGLYWAELGKKHPGEKKYFQFRGYGKSLVLQGGFLMIFDGLMYTIRHRQGKILFKQLENIDLAIAPGGAGLVYRF</sequence>
<dbReference type="Pfam" id="PF22503">
    <property type="entry name" value="DUF6992"/>
    <property type="match status" value="1"/>
</dbReference>
<feature type="transmembrane region" description="Helical" evidence="1">
    <location>
        <begin position="37"/>
        <end position="58"/>
    </location>
</feature>